<gene>
    <name evidence="1" type="ordered locus">SpiGrapes_2357</name>
</gene>
<organism evidence="1 2">
    <name type="scientific">Sphaerochaeta pleomorpha (strain ATCC BAA-1885 / DSM 22778 / Grapes)</name>
    <dbReference type="NCBI Taxonomy" id="158190"/>
    <lineage>
        <taxon>Bacteria</taxon>
        <taxon>Pseudomonadati</taxon>
        <taxon>Spirochaetota</taxon>
        <taxon>Spirochaetia</taxon>
        <taxon>Spirochaetales</taxon>
        <taxon>Sphaerochaetaceae</taxon>
        <taxon>Sphaerochaeta</taxon>
    </lineage>
</organism>
<dbReference type="KEGG" id="sgp:SpiGrapes_2357"/>
<dbReference type="AlphaFoldDB" id="G8QSU9"/>
<dbReference type="RefSeq" id="WP_014270972.1">
    <property type="nucleotide sequence ID" value="NC_016633.1"/>
</dbReference>
<dbReference type="InterPro" id="IPR009057">
    <property type="entry name" value="Homeodomain-like_sf"/>
</dbReference>
<dbReference type="Pfam" id="PF13565">
    <property type="entry name" value="HTH_32"/>
    <property type="match status" value="1"/>
</dbReference>
<dbReference type="OrthoDB" id="69748at2"/>
<keyword evidence="2" id="KW-1185">Reference proteome</keyword>
<evidence type="ECO:0000313" key="1">
    <source>
        <dbReference type="EMBL" id="AEV30131.1"/>
    </source>
</evidence>
<evidence type="ECO:0008006" key="3">
    <source>
        <dbReference type="Google" id="ProtNLM"/>
    </source>
</evidence>
<evidence type="ECO:0000313" key="2">
    <source>
        <dbReference type="Proteomes" id="UP000005632"/>
    </source>
</evidence>
<dbReference type="Proteomes" id="UP000005632">
    <property type="component" value="Chromosome"/>
</dbReference>
<dbReference type="EMBL" id="CP003155">
    <property type="protein sequence ID" value="AEV30131.1"/>
    <property type="molecule type" value="Genomic_DNA"/>
</dbReference>
<dbReference type="SUPFAM" id="SSF46689">
    <property type="entry name" value="Homeodomain-like"/>
    <property type="match status" value="1"/>
</dbReference>
<name>G8QSU9_SPHPG</name>
<proteinExistence type="predicted"/>
<reference evidence="1 2" key="1">
    <citation type="submission" date="2011-11" db="EMBL/GenBank/DDBJ databases">
        <title>Complete sequence of Spirochaeta sp. grapes.</title>
        <authorList>
            <consortium name="US DOE Joint Genome Institute"/>
            <person name="Lucas S."/>
            <person name="Han J."/>
            <person name="Lapidus A."/>
            <person name="Cheng J.-F."/>
            <person name="Goodwin L."/>
            <person name="Pitluck S."/>
            <person name="Peters L."/>
            <person name="Ovchinnikova G."/>
            <person name="Munk A.C."/>
            <person name="Detter J.C."/>
            <person name="Han C."/>
            <person name="Tapia R."/>
            <person name="Land M."/>
            <person name="Hauser L."/>
            <person name="Kyrpides N."/>
            <person name="Ivanova N."/>
            <person name="Pagani I."/>
            <person name="Ritalahtilisa K."/>
            <person name="Loeffler F."/>
            <person name="Woyke T."/>
        </authorList>
    </citation>
    <scope>NUCLEOTIDE SEQUENCE [LARGE SCALE GENOMIC DNA]</scope>
    <source>
        <strain evidence="2">ATCC BAA-1885 / DSM 22778 / Grapes</strain>
    </source>
</reference>
<dbReference type="eggNOG" id="COG3335">
    <property type="taxonomic scope" value="Bacteria"/>
</dbReference>
<sequence>MKYQSLSITLTKAERKFFEDIVKKDRNENEKKRASILLAVDESENRIRVKDTIVANREKTTVQTVCRVKKDFLNAPEGESAIRRKKRKTPPVPARITSEIESHIVSICIDDPPAGCRRWSLRLIADKAVELGYIDAISHTTVGKILKKNKLDLV</sequence>
<accession>G8QSU9</accession>
<dbReference type="HOGENOM" id="CLU_041125_5_1_12"/>
<protein>
    <recommendedName>
        <fullName evidence="3">Transposase</fullName>
    </recommendedName>
</protein>